<gene>
    <name evidence="2" type="ORF">GMARGA_LOCUS12925</name>
</gene>
<dbReference type="Gene3D" id="3.30.460.10">
    <property type="entry name" value="Beta Polymerase, domain 2"/>
    <property type="match status" value="1"/>
</dbReference>
<dbReference type="InterPro" id="IPR043519">
    <property type="entry name" value="NT_sf"/>
</dbReference>
<feature type="domain" description="Poly(A) RNA polymerase mitochondrial-like central palm" evidence="1">
    <location>
        <begin position="1"/>
        <end position="82"/>
    </location>
</feature>
<keyword evidence="3" id="KW-1185">Reference proteome</keyword>
<proteinExistence type="predicted"/>
<sequence>MLKFYKKLLPTTIDEEKRNKFVDKIERILTFEWPSHEIKVIMFGSSMNFLGTSTSDIDLCVTTPSKELENMHTLSKIKMINPNYMLGNSTEEISVRKTENDKAVILKDKFENIMKYQLKIYKDQLLSTSTSLENFFTTNFDDLFDNESLDLYLQGWKTQYDKLNLTKSKVELNLLKLLYKLREPYLSMTIAMAAEYKNSMKISPSHKTLRKHVRDKMKSMLNVETRHELRYWIGTWRLIELLHITRCPVNILVESGLTSRYLTRTENTKYDQFLKDLLNDDNAYHKTPEFNEILLQKVKMLDL</sequence>
<dbReference type="EMBL" id="CAJVQB010008064">
    <property type="protein sequence ID" value="CAG8713533.1"/>
    <property type="molecule type" value="Genomic_DNA"/>
</dbReference>
<accession>A0ABN7V1B9</accession>
<dbReference type="InterPro" id="IPR054708">
    <property type="entry name" value="MTPAP-like_central"/>
</dbReference>
<organism evidence="2 3">
    <name type="scientific">Gigaspora margarita</name>
    <dbReference type="NCBI Taxonomy" id="4874"/>
    <lineage>
        <taxon>Eukaryota</taxon>
        <taxon>Fungi</taxon>
        <taxon>Fungi incertae sedis</taxon>
        <taxon>Mucoromycota</taxon>
        <taxon>Glomeromycotina</taxon>
        <taxon>Glomeromycetes</taxon>
        <taxon>Diversisporales</taxon>
        <taxon>Gigasporaceae</taxon>
        <taxon>Gigaspora</taxon>
    </lineage>
</organism>
<reference evidence="2 3" key="1">
    <citation type="submission" date="2021-06" db="EMBL/GenBank/DDBJ databases">
        <authorList>
            <person name="Kallberg Y."/>
            <person name="Tangrot J."/>
            <person name="Rosling A."/>
        </authorList>
    </citation>
    <scope>NUCLEOTIDE SEQUENCE [LARGE SCALE GENOMIC DNA]</scope>
    <source>
        <strain evidence="2 3">120-4 pot B 10/14</strain>
    </source>
</reference>
<evidence type="ECO:0000313" key="2">
    <source>
        <dbReference type="EMBL" id="CAG8713533.1"/>
    </source>
</evidence>
<dbReference type="Pfam" id="PF22600">
    <property type="entry name" value="MTPAP-like_central"/>
    <property type="match status" value="1"/>
</dbReference>
<dbReference type="PANTHER" id="PTHR12271">
    <property type="entry name" value="POLY A POLYMERASE CID PAP -RELATED"/>
    <property type="match status" value="1"/>
</dbReference>
<name>A0ABN7V1B9_GIGMA</name>
<dbReference type="Proteomes" id="UP000789901">
    <property type="component" value="Unassembled WGS sequence"/>
</dbReference>
<protein>
    <submittedName>
        <fullName evidence="2">15785_t:CDS:1</fullName>
    </submittedName>
</protein>
<comment type="caution">
    <text evidence="2">The sequence shown here is derived from an EMBL/GenBank/DDBJ whole genome shotgun (WGS) entry which is preliminary data.</text>
</comment>
<evidence type="ECO:0000259" key="1">
    <source>
        <dbReference type="Pfam" id="PF22600"/>
    </source>
</evidence>
<evidence type="ECO:0000313" key="3">
    <source>
        <dbReference type="Proteomes" id="UP000789901"/>
    </source>
</evidence>
<dbReference type="PANTHER" id="PTHR12271:SF113">
    <property type="entry name" value="POLY(A) RNA POLYMERASE CID11"/>
    <property type="match status" value="1"/>
</dbReference>
<dbReference type="SUPFAM" id="SSF81301">
    <property type="entry name" value="Nucleotidyltransferase"/>
    <property type="match status" value="1"/>
</dbReference>